<feature type="region of interest" description="Disordered" evidence="2">
    <location>
        <begin position="1"/>
        <end position="34"/>
    </location>
</feature>
<feature type="compositionally biased region" description="Low complexity" evidence="2">
    <location>
        <begin position="429"/>
        <end position="440"/>
    </location>
</feature>
<dbReference type="AlphaFoldDB" id="A0A0L0SDC4"/>
<feature type="region of interest" description="Disordered" evidence="2">
    <location>
        <begin position="429"/>
        <end position="471"/>
    </location>
</feature>
<evidence type="ECO:0000313" key="4">
    <source>
        <dbReference type="Proteomes" id="UP000054350"/>
    </source>
</evidence>
<keyword evidence="1" id="KW-0175">Coiled coil</keyword>
<feature type="compositionally biased region" description="Acidic residues" evidence="2">
    <location>
        <begin position="85"/>
        <end position="99"/>
    </location>
</feature>
<dbReference type="Proteomes" id="UP000054350">
    <property type="component" value="Unassembled WGS sequence"/>
</dbReference>
<reference evidence="4" key="2">
    <citation type="submission" date="2009-11" db="EMBL/GenBank/DDBJ databases">
        <title>The Genome Sequence of Allomyces macrogynus strain ATCC 38327.</title>
        <authorList>
            <consortium name="The Broad Institute Genome Sequencing Platform"/>
            <person name="Russ C."/>
            <person name="Cuomo C."/>
            <person name="Shea T."/>
            <person name="Young S.K."/>
            <person name="Zeng Q."/>
            <person name="Koehrsen M."/>
            <person name="Haas B."/>
            <person name="Borodovsky M."/>
            <person name="Guigo R."/>
            <person name="Alvarado L."/>
            <person name="Berlin A."/>
            <person name="Borenstein D."/>
            <person name="Chen Z."/>
            <person name="Engels R."/>
            <person name="Freedman E."/>
            <person name="Gellesch M."/>
            <person name="Goldberg J."/>
            <person name="Griggs A."/>
            <person name="Gujja S."/>
            <person name="Heiman D."/>
            <person name="Hepburn T."/>
            <person name="Howarth C."/>
            <person name="Jen D."/>
            <person name="Larson L."/>
            <person name="Lewis B."/>
            <person name="Mehta T."/>
            <person name="Park D."/>
            <person name="Pearson M."/>
            <person name="Roberts A."/>
            <person name="Saif S."/>
            <person name="Shenoy N."/>
            <person name="Sisk P."/>
            <person name="Stolte C."/>
            <person name="Sykes S."/>
            <person name="Walk T."/>
            <person name="White J."/>
            <person name="Yandava C."/>
            <person name="Burger G."/>
            <person name="Gray M.W."/>
            <person name="Holland P.W.H."/>
            <person name="King N."/>
            <person name="Lang F.B.F."/>
            <person name="Roger A.J."/>
            <person name="Ruiz-Trillo I."/>
            <person name="Lander E."/>
            <person name="Nusbaum C."/>
        </authorList>
    </citation>
    <scope>NUCLEOTIDE SEQUENCE [LARGE SCALE GENOMIC DNA]</scope>
    <source>
        <strain evidence="4">ATCC 38327</strain>
    </source>
</reference>
<feature type="region of interest" description="Disordered" evidence="2">
    <location>
        <begin position="79"/>
        <end position="99"/>
    </location>
</feature>
<name>A0A0L0SDC4_ALLM3</name>
<proteinExistence type="predicted"/>
<gene>
    <name evidence="3" type="ORF">AMAG_05794</name>
</gene>
<dbReference type="VEuPathDB" id="FungiDB:AMAG_05794"/>
<dbReference type="EMBL" id="GG745336">
    <property type="protein sequence ID" value="KNE60405.1"/>
    <property type="molecule type" value="Genomic_DNA"/>
</dbReference>
<organism evidence="3 4">
    <name type="scientific">Allomyces macrogynus (strain ATCC 38327)</name>
    <name type="common">Allomyces javanicus var. macrogynus</name>
    <dbReference type="NCBI Taxonomy" id="578462"/>
    <lineage>
        <taxon>Eukaryota</taxon>
        <taxon>Fungi</taxon>
        <taxon>Fungi incertae sedis</taxon>
        <taxon>Blastocladiomycota</taxon>
        <taxon>Blastocladiomycetes</taxon>
        <taxon>Blastocladiales</taxon>
        <taxon>Blastocladiaceae</taxon>
        <taxon>Allomyces</taxon>
    </lineage>
</organism>
<accession>A0A0L0SDC4</accession>
<feature type="coiled-coil region" evidence="1">
    <location>
        <begin position="265"/>
        <end position="317"/>
    </location>
</feature>
<feature type="compositionally biased region" description="Basic and acidic residues" evidence="2">
    <location>
        <begin position="1"/>
        <end position="12"/>
    </location>
</feature>
<protein>
    <submittedName>
        <fullName evidence="3">Uncharacterized protein</fullName>
    </submittedName>
</protein>
<keyword evidence="4" id="KW-1185">Reference proteome</keyword>
<evidence type="ECO:0000313" key="3">
    <source>
        <dbReference type="EMBL" id="KNE60405.1"/>
    </source>
</evidence>
<feature type="compositionally biased region" description="Basic residues" evidence="2">
    <location>
        <begin position="13"/>
        <end position="23"/>
    </location>
</feature>
<evidence type="ECO:0000256" key="2">
    <source>
        <dbReference type="SAM" id="MobiDB-lite"/>
    </source>
</evidence>
<feature type="coiled-coil region" evidence="1">
    <location>
        <begin position="142"/>
        <end position="193"/>
    </location>
</feature>
<sequence length="471" mass="49736">MMALKQENEVLRARQRRKHHKKSAPPAAPPKHDPHVAAMDELRAAVVALEARLAHPPTPAAAAVTPKPPAMVTVATGPSFIAPASDDDNDDNDDNDDDVAWDLPQQKIEIHGAPSSPIPAATDMSFVAVADMAPLLRQIGTLAQANHDLLARQAELEQLLADALDDAPRRKLQIEYESKLADLADQLTAAQNQATSLATAVPQLAVEIETRDRVVASLRAALEMAEAKVVGDEVECRVAALHAAVVEQHRAVESVWDQSMAEAAVADARRQIDHLAEMVSRAERARDVAVTDARRARAEAAERVKAAEVARRAAQARLKRVLSGVYAYVAGGSRAGEEVEESDVSVVSDASVDATLEALRGARARAARWDDGRAAWAAVRRAPSRVDAHDGRLSVVTGYDDDGDDELDATTTTTATSVSSFLDASAAAASSRGGRTASASPTKSAVGNAAVPGLAPSPADRRDRAPVLPGV</sequence>
<reference evidence="3 4" key="1">
    <citation type="submission" date="2009-11" db="EMBL/GenBank/DDBJ databases">
        <title>Annotation of Allomyces macrogynus ATCC 38327.</title>
        <authorList>
            <consortium name="The Broad Institute Genome Sequencing Platform"/>
            <person name="Russ C."/>
            <person name="Cuomo C."/>
            <person name="Burger G."/>
            <person name="Gray M.W."/>
            <person name="Holland P.W.H."/>
            <person name="King N."/>
            <person name="Lang F.B.F."/>
            <person name="Roger A.J."/>
            <person name="Ruiz-Trillo I."/>
            <person name="Young S.K."/>
            <person name="Zeng Q."/>
            <person name="Gargeya S."/>
            <person name="Fitzgerald M."/>
            <person name="Haas B."/>
            <person name="Abouelleil A."/>
            <person name="Alvarado L."/>
            <person name="Arachchi H.M."/>
            <person name="Berlin A."/>
            <person name="Chapman S.B."/>
            <person name="Gearin G."/>
            <person name="Goldberg J."/>
            <person name="Griggs A."/>
            <person name="Gujja S."/>
            <person name="Hansen M."/>
            <person name="Heiman D."/>
            <person name="Howarth C."/>
            <person name="Larimer J."/>
            <person name="Lui A."/>
            <person name="MacDonald P.J.P."/>
            <person name="McCowen C."/>
            <person name="Montmayeur A."/>
            <person name="Murphy C."/>
            <person name="Neiman D."/>
            <person name="Pearson M."/>
            <person name="Priest M."/>
            <person name="Roberts A."/>
            <person name="Saif S."/>
            <person name="Shea T."/>
            <person name="Sisk P."/>
            <person name="Stolte C."/>
            <person name="Sykes S."/>
            <person name="Wortman J."/>
            <person name="Nusbaum C."/>
            <person name="Birren B."/>
        </authorList>
    </citation>
    <scope>NUCLEOTIDE SEQUENCE [LARGE SCALE GENOMIC DNA]</scope>
    <source>
        <strain evidence="3 4">ATCC 38327</strain>
    </source>
</reference>
<evidence type="ECO:0000256" key="1">
    <source>
        <dbReference type="SAM" id="Coils"/>
    </source>
</evidence>